<feature type="region of interest" description="Disordered" evidence="2">
    <location>
        <begin position="863"/>
        <end position="910"/>
    </location>
</feature>
<keyword evidence="3" id="KW-1133">Transmembrane helix</keyword>
<feature type="compositionally biased region" description="Polar residues" evidence="2">
    <location>
        <begin position="135"/>
        <end position="146"/>
    </location>
</feature>
<dbReference type="InterPro" id="IPR057840">
    <property type="entry name" value="FimV_N"/>
</dbReference>
<feature type="compositionally biased region" description="Low complexity" evidence="2">
    <location>
        <begin position="147"/>
        <end position="168"/>
    </location>
</feature>
<feature type="compositionally biased region" description="Acidic residues" evidence="2">
    <location>
        <begin position="404"/>
        <end position="432"/>
    </location>
</feature>
<keyword evidence="1" id="KW-0175">Coiled coil</keyword>
<dbReference type="Gene3D" id="1.25.40.10">
    <property type="entry name" value="Tetratricopeptide repeat domain"/>
    <property type="match status" value="1"/>
</dbReference>
<dbReference type="Gene3D" id="1.20.58.2200">
    <property type="match status" value="1"/>
</dbReference>
<dbReference type="NCBIfam" id="TIGR03505">
    <property type="entry name" value="FimV_core"/>
    <property type="match status" value="1"/>
</dbReference>
<evidence type="ECO:0000256" key="2">
    <source>
        <dbReference type="SAM" id="MobiDB-lite"/>
    </source>
</evidence>
<evidence type="ECO:0000256" key="1">
    <source>
        <dbReference type="SAM" id="Coils"/>
    </source>
</evidence>
<feature type="region of interest" description="Disordered" evidence="2">
    <location>
        <begin position="995"/>
        <end position="1014"/>
    </location>
</feature>
<reference evidence="5" key="1">
    <citation type="submission" date="2018-06" db="EMBL/GenBank/DDBJ databases">
        <authorList>
            <person name="Zhirakovskaya E."/>
        </authorList>
    </citation>
    <scope>NUCLEOTIDE SEQUENCE</scope>
</reference>
<gene>
    <name evidence="5" type="ORF">MNBD_GAMMA09-949</name>
</gene>
<evidence type="ECO:0000313" key="5">
    <source>
        <dbReference type="EMBL" id="VAW64583.1"/>
    </source>
</evidence>
<dbReference type="NCBIfam" id="TIGR03504">
    <property type="entry name" value="FimV_Cterm"/>
    <property type="match status" value="1"/>
</dbReference>
<evidence type="ECO:0000259" key="4">
    <source>
        <dbReference type="Pfam" id="PF25800"/>
    </source>
</evidence>
<feature type="transmembrane region" description="Helical" evidence="3">
    <location>
        <begin position="532"/>
        <end position="551"/>
    </location>
</feature>
<feature type="compositionally biased region" description="Polar residues" evidence="2">
    <location>
        <begin position="169"/>
        <end position="189"/>
    </location>
</feature>
<feature type="domain" description="FimV N-terminal" evidence="4">
    <location>
        <begin position="22"/>
        <end position="128"/>
    </location>
</feature>
<sequence length="1014" mass="109957">MRKLTLSLAMLAVLLPIRGYPLGLGEIELNSSLNQNLNARIGVISASADDESALLVKLAGREAFTRLGLDRPFSLQQLKFKVVNENGQLYVKVFTKTPVKEPFLSFLLEIDWPQGHLLREYTLLLDPPVYNNTSQASSHPFISPTDSQAQTQSVTGQQQSAQGGFQAAPATQNGMGSERSANTQYQAASGSGGSVDQYRVQRNDVLWRIAERMRPDNSVSVEQMMLALLRRNPEAFIRDNINGVKRGYILRAPSREEITSIARQQAVSLAREHTALWREYSQGAVSQSPASSMESEVVDATVIEESPRNVDGRLSIVGAANGSEMPGSNQDVNAELERLKQDLAMAREQIESEKLEKQNLRSRLEELEQKVQSVVGKSVLEMDDQELAKLQGDLQRSQQVTEAPAEDIIERESEESTTEMSAEEDLLNEGMPDEEPVAEEEIISEESPVDEGIDEPMSDELADGEAAVDDSLSDEATEDVFVDETDVAEAEIEEEISVPSQPVPMADSAEPPAFAQNKPQGFVDSLMNDPKLLGIIGGGLAFVLLLVVLLLKRMRGGSSDDEWNADEESAELGAVSGSAGVSEADDFANIKIEDTSDDTTVVKGGDGLSAMDTTTEMMAEQGLGLDDTLVDASGDDTNLEESLFGDQPAEDDETDEVISEAVVYLNYGMYQQAEELLITAIDQNSDRDDYRLKLMEVYYAAKDTANFEQLAQDVQSRKGEDKAYWDRVIAMGMEVCPQNAMFSGAGALSDSAAAALLPEVPQGDDLGLDLGEDLDLGAELEDDDKTQIKPVPAEDDLDLEGDLESITESIADTELQADDTSTELEFDLGELDEGLDSSEAGATESVVNADLDIDDDFSLDFDASDLGFEEPEEEAKGSGDGNEFDLSETAATEDASEIDFSSELGDDELDIGNLDLGGETLEMDVSDLDLDSSVEAVLAADDNAEIDLSAGDDDDFDISELSEDIDEVSTKLELAKAYIDMGDSEGARSILEEVKAEGSDEQQQEANELLQKAS</sequence>
<evidence type="ECO:0000256" key="3">
    <source>
        <dbReference type="SAM" id="Phobius"/>
    </source>
</evidence>
<feature type="region of interest" description="Disordered" evidence="2">
    <location>
        <begin position="135"/>
        <end position="195"/>
    </location>
</feature>
<feature type="coiled-coil region" evidence="1">
    <location>
        <begin position="329"/>
        <end position="377"/>
    </location>
</feature>
<feature type="compositionally biased region" description="Acidic residues" evidence="2">
    <location>
        <begin position="863"/>
        <end position="873"/>
    </location>
</feature>
<dbReference type="InterPro" id="IPR020012">
    <property type="entry name" value="LysM_FimV"/>
</dbReference>
<keyword evidence="3" id="KW-0812">Transmembrane</keyword>
<feature type="region of interest" description="Disordered" evidence="2">
    <location>
        <begin position="393"/>
        <end position="432"/>
    </location>
</feature>
<keyword evidence="3" id="KW-0472">Membrane</keyword>
<dbReference type="Pfam" id="PF25800">
    <property type="entry name" value="FimV_N"/>
    <property type="match status" value="1"/>
</dbReference>
<dbReference type="InterPro" id="IPR038440">
    <property type="entry name" value="FimV_C_sf"/>
</dbReference>
<dbReference type="InterPro" id="IPR011990">
    <property type="entry name" value="TPR-like_helical_dom_sf"/>
</dbReference>
<organism evidence="5">
    <name type="scientific">hydrothermal vent metagenome</name>
    <dbReference type="NCBI Taxonomy" id="652676"/>
    <lineage>
        <taxon>unclassified sequences</taxon>
        <taxon>metagenomes</taxon>
        <taxon>ecological metagenomes</taxon>
    </lineage>
</organism>
<accession>A0A3B0XK54</accession>
<proteinExistence type="predicted"/>
<dbReference type="EMBL" id="UOFI01000056">
    <property type="protein sequence ID" value="VAW64583.1"/>
    <property type="molecule type" value="Genomic_DNA"/>
</dbReference>
<dbReference type="AlphaFoldDB" id="A0A3B0XK54"/>
<protein>
    <submittedName>
        <fullName evidence="5">COG3170: Tfp pilus assembly protein FimV</fullName>
    </submittedName>
</protein>
<name>A0A3B0XK54_9ZZZZ</name>
<dbReference type="InterPro" id="IPR020011">
    <property type="entry name" value="FimV_C"/>
</dbReference>